<sequence length="55" mass="6319">MDIDQDFNQEFLNAFEQGIREGKFKVTAVCNSCKEDRKRTIECNCTIKLLSCIDG</sequence>
<accession>A0A0F9KNS5</accession>
<gene>
    <name evidence="1" type="ORF">LCGC14_1306090</name>
</gene>
<name>A0A0F9KNS5_9ZZZZ</name>
<dbReference type="EMBL" id="LAZR01007667">
    <property type="protein sequence ID" value="KKM83764.1"/>
    <property type="molecule type" value="Genomic_DNA"/>
</dbReference>
<organism evidence="1">
    <name type="scientific">marine sediment metagenome</name>
    <dbReference type="NCBI Taxonomy" id="412755"/>
    <lineage>
        <taxon>unclassified sequences</taxon>
        <taxon>metagenomes</taxon>
        <taxon>ecological metagenomes</taxon>
    </lineage>
</organism>
<comment type="caution">
    <text evidence="1">The sequence shown here is derived from an EMBL/GenBank/DDBJ whole genome shotgun (WGS) entry which is preliminary data.</text>
</comment>
<protein>
    <submittedName>
        <fullName evidence="1">Uncharacterized protein</fullName>
    </submittedName>
</protein>
<evidence type="ECO:0000313" key="1">
    <source>
        <dbReference type="EMBL" id="KKM83764.1"/>
    </source>
</evidence>
<dbReference type="AlphaFoldDB" id="A0A0F9KNS5"/>
<proteinExistence type="predicted"/>
<reference evidence="1" key="1">
    <citation type="journal article" date="2015" name="Nature">
        <title>Complex archaea that bridge the gap between prokaryotes and eukaryotes.</title>
        <authorList>
            <person name="Spang A."/>
            <person name="Saw J.H."/>
            <person name="Jorgensen S.L."/>
            <person name="Zaremba-Niedzwiedzka K."/>
            <person name="Martijn J."/>
            <person name="Lind A.E."/>
            <person name="van Eijk R."/>
            <person name="Schleper C."/>
            <person name="Guy L."/>
            <person name="Ettema T.J."/>
        </authorList>
    </citation>
    <scope>NUCLEOTIDE SEQUENCE</scope>
</reference>